<dbReference type="PROSITE" id="PS50158">
    <property type="entry name" value="ZF_CCHC"/>
    <property type="match status" value="1"/>
</dbReference>
<dbReference type="AlphaFoldDB" id="A0A016U2H0"/>
<evidence type="ECO:0000256" key="2">
    <source>
        <dbReference type="SAM" id="MobiDB-lite"/>
    </source>
</evidence>
<dbReference type="Proteomes" id="UP000024635">
    <property type="component" value="Unassembled WGS sequence"/>
</dbReference>
<feature type="region of interest" description="Disordered" evidence="2">
    <location>
        <begin position="1"/>
        <end position="48"/>
    </location>
</feature>
<dbReference type="Gene3D" id="4.10.60.10">
    <property type="entry name" value="Zinc finger, CCHC-type"/>
    <property type="match status" value="1"/>
</dbReference>
<dbReference type="OrthoDB" id="10065209at2759"/>
<evidence type="ECO:0000259" key="3">
    <source>
        <dbReference type="PROSITE" id="PS50158"/>
    </source>
</evidence>
<evidence type="ECO:0000313" key="4">
    <source>
        <dbReference type="EMBL" id="EYC09494.1"/>
    </source>
</evidence>
<keyword evidence="5" id="KW-1185">Reference proteome</keyword>
<name>A0A016U2H0_9BILA</name>
<keyword evidence="1" id="KW-0863">Zinc-finger</keyword>
<dbReference type="EMBL" id="JARK01001396">
    <property type="protein sequence ID" value="EYC09494.1"/>
    <property type="molecule type" value="Genomic_DNA"/>
</dbReference>
<protein>
    <recommendedName>
        <fullName evidence="3">CCHC-type domain-containing protein</fullName>
    </recommendedName>
</protein>
<dbReference type="GO" id="GO:0003676">
    <property type="term" value="F:nucleic acid binding"/>
    <property type="evidence" value="ECO:0007669"/>
    <property type="project" value="InterPro"/>
</dbReference>
<organism evidence="4 5">
    <name type="scientific">Ancylostoma ceylanicum</name>
    <dbReference type="NCBI Taxonomy" id="53326"/>
    <lineage>
        <taxon>Eukaryota</taxon>
        <taxon>Metazoa</taxon>
        <taxon>Ecdysozoa</taxon>
        <taxon>Nematoda</taxon>
        <taxon>Chromadorea</taxon>
        <taxon>Rhabditida</taxon>
        <taxon>Rhabditina</taxon>
        <taxon>Rhabditomorpha</taxon>
        <taxon>Strongyloidea</taxon>
        <taxon>Ancylostomatidae</taxon>
        <taxon>Ancylostomatinae</taxon>
        <taxon>Ancylostoma</taxon>
    </lineage>
</organism>
<dbReference type="SUPFAM" id="SSF57756">
    <property type="entry name" value="Retrovirus zinc finger-like domains"/>
    <property type="match status" value="1"/>
</dbReference>
<sequence>MTLKRVTGGKAVPQDRHTVEKRGEYRSRKELTATTSDNTMAQKGKEALSKGPTCFKCRGVGHLARECTGVDRRAKAEATRLGSTIR</sequence>
<dbReference type="Pfam" id="PF00098">
    <property type="entry name" value="zf-CCHC"/>
    <property type="match status" value="1"/>
</dbReference>
<feature type="domain" description="CCHC-type" evidence="3">
    <location>
        <begin position="54"/>
        <end position="67"/>
    </location>
</feature>
<reference evidence="5" key="1">
    <citation type="journal article" date="2015" name="Nat. Genet.">
        <title>The genome and transcriptome of the zoonotic hookworm Ancylostoma ceylanicum identify infection-specific gene families.</title>
        <authorList>
            <person name="Schwarz E.M."/>
            <person name="Hu Y."/>
            <person name="Antoshechkin I."/>
            <person name="Miller M.M."/>
            <person name="Sternberg P.W."/>
            <person name="Aroian R.V."/>
        </authorList>
    </citation>
    <scope>NUCLEOTIDE SEQUENCE</scope>
    <source>
        <strain evidence="5">HY135</strain>
    </source>
</reference>
<dbReference type="GO" id="GO:0005737">
    <property type="term" value="C:cytoplasm"/>
    <property type="evidence" value="ECO:0007669"/>
    <property type="project" value="UniProtKB-ARBA"/>
</dbReference>
<evidence type="ECO:0000313" key="5">
    <source>
        <dbReference type="Proteomes" id="UP000024635"/>
    </source>
</evidence>
<dbReference type="SMART" id="SM00343">
    <property type="entry name" value="ZnF_C2HC"/>
    <property type="match status" value="1"/>
</dbReference>
<dbReference type="InterPro" id="IPR001878">
    <property type="entry name" value="Znf_CCHC"/>
</dbReference>
<gene>
    <name evidence="4" type="primary">Acey_s0060.g3148</name>
    <name evidence="4" type="ORF">Y032_0060g3148</name>
</gene>
<keyword evidence="1" id="KW-0479">Metal-binding</keyword>
<proteinExistence type="predicted"/>
<comment type="caution">
    <text evidence="4">The sequence shown here is derived from an EMBL/GenBank/DDBJ whole genome shotgun (WGS) entry which is preliminary data.</text>
</comment>
<feature type="compositionally biased region" description="Basic and acidic residues" evidence="2">
    <location>
        <begin position="13"/>
        <end position="31"/>
    </location>
</feature>
<dbReference type="InterPro" id="IPR036875">
    <property type="entry name" value="Znf_CCHC_sf"/>
</dbReference>
<accession>A0A016U2H0</accession>
<dbReference type="GO" id="GO:0008270">
    <property type="term" value="F:zinc ion binding"/>
    <property type="evidence" value="ECO:0007669"/>
    <property type="project" value="UniProtKB-KW"/>
</dbReference>
<feature type="compositionally biased region" description="Polar residues" evidence="2">
    <location>
        <begin position="32"/>
        <end position="41"/>
    </location>
</feature>
<dbReference type="GO" id="GO:0019899">
    <property type="term" value="F:enzyme binding"/>
    <property type="evidence" value="ECO:0007669"/>
    <property type="project" value="UniProtKB-ARBA"/>
</dbReference>
<keyword evidence="1" id="KW-0862">Zinc</keyword>
<evidence type="ECO:0000256" key="1">
    <source>
        <dbReference type="PROSITE-ProRule" id="PRU00047"/>
    </source>
</evidence>